<comment type="caution">
    <text evidence="1">The sequence shown here is derived from an EMBL/GenBank/DDBJ whole genome shotgun (WGS) entry which is preliminary data.</text>
</comment>
<proteinExistence type="predicted"/>
<gene>
    <name evidence="1" type="ORF">WA026_010357</name>
</gene>
<dbReference type="EMBL" id="JARQZJ010000125">
    <property type="protein sequence ID" value="KAK9890244.1"/>
    <property type="molecule type" value="Genomic_DNA"/>
</dbReference>
<organism evidence="1 2">
    <name type="scientific">Henosepilachna vigintioctopunctata</name>
    <dbReference type="NCBI Taxonomy" id="420089"/>
    <lineage>
        <taxon>Eukaryota</taxon>
        <taxon>Metazoa</taxon>
        <taxon>Ecdysozoa</taxon>
        <taxon>Arthropoda</taxon>
        <taxon>Hexapoda</taxon>
        <taxon>Insecta</taxon>
        <taxon>Pterygota</taxon>
        <taxon>Neoptera</taxon>
        <taxon>Endopterygota</taxon>
        <taxon>Coleoptera</taxon>
        <taxon>Polyphaga</taxon>
        <taxon>Cucujiformia</taxon>
        <taxon>Coccinelloidea</taxon>
        <taxon>Coccinellidae</taxon>
        <taxon>Epilachninae</taxon>
        <taxon>Epilachnini</taxon>
        <taxon>Henosepilachna</taxon>
    </lineage>
</organism>
<accession>A0AAW1VAV4</accession>
<keyword evidence="2" id="KW-1185">Reference proteome</keyword>
<reference evidence="1 2" key="1">
    <citation type="submission" date="2023-03" db="EMBL/GenBank/DDBJ databases">
        <title>Genome insight into feeding habits of ladybird beetles.</title>
        <authorList>
            <person name="Li H.-S."/>
            <person name="Huang Y.-H."/>
            <person name="Pang H."/>
        </authorList>
    </citation>
    <scope>NUCLEOTIDE SEQUENCE [LARGE SCALE GENOMIC DNA]</scope>
    <source>
        <strain evidence="1">SYSU_2023b</strain>
        <tissue evidence="1">Whole body</tissue>
    </source>
</reference>
<evidence type="ECO:0000313" key="1">
    <source>
        <dbReference type="EMBL" id="KAK9890244.1"/>
    </source>
</evidence>
<protein>
    <submittedName>
        <fullName evidence="1">Uncharacterized protein</fullName>
    </submittedName>
</protein>
<evidence type="ECO:0000313" key="2">
    <source>
        <dbReference type="Proteomes" id="UP001431783"/>
    </source>
</evidence>
<name>A0AAW1VAV4_9CUCU</name>
<dbReference type="Proteomes" id="UP001431783">
    <property type="component" value="Unassembled WGS sequence"/>
</dbReference>
<sequence>MDKKIRSRLRDPVKGSLGGSTAIPIHYGLNFAELSEGLNYEGDLKTPTYFAFYLGPSQPILHFFRRSN</sequence>
<dbReference type="AlphaFoldDB" id="A0AAW1VAV4"/>